<evidence type="ECO:0000256" key="4">
    <source>
        <dbReference type="ARBA" id="ARBA00029447"/>
    </source>
</evidence>
<protein>
    <submittedName>
        <fullName evidence="11">Transducer protein BasT</fullName>
    </submittedName>
</protein>
<feature type="domain" description="HBM" evidence="10">
    <location>
        <begin position="41"/>
        <end position="281"/>
    </location>
</feature>
<dbReference type="PROSITE" id="PS50111">
    <property type="entry name" value="CHEMOTAXIS_TRANSDUC_2"/>
    <property type="match status" value="1"/>
</dbReference>
<evidence type="ECO:0000313" key="11">
    <source>
        <dbReference type="EMBL" id="ANU35582.1"/>
    </source>
</evidence>
<dbReference type="GO" id="GO:0005886">
    <property type="term" value="C:plasma membrane"/>
    <property type="evidence" value="ECO:0007669"/>
    <property type="project" value="UniProtKB-SubCell"/>
</dbReference>
<keyword evidence="12" id="KW-1185">Reference proteome</keyword>
<dbReference type="Pfam" id="PF12729">
    <property type="entry name" value="4HB_MCP_1"/>
    <property type="match status" value="1"/>
</dbReference>
<evidence type="ECO:0000313" key="12">
    <source>
        <dbReference type="Proteomes" id="UP000092528"/>
    </source>
</evidence>
<dbReference type="STRING" id="45658.VSVS12_02491"/>
<dbReference type="SMART" id="SM00283">
    <property type="entry name" value="MA"/>
    <property type="match status" value="1"/>
</dbReference>
<feature type="region of interest" description="Disordered" evidence="6">
    <location>
        <begin position="419"/>
        <end position="454"/>
    </location>
</feature>
<dbReference type="GeneID" id="96871537"/>
<dbReference type="GO" id="GO:0007165">
    <property type="term" value="P:signal transduction"/>
    <property type="evidence" value="ECO:0007669"/>
    <property type="project" value="UniProtKB-KW"/>
</dbReference>
<dbReference type="RefSeq" id="WP_065545079.1">
    <property type="nucleotide sequence ID" value="NZ_CP016414.1"/>
</dbReference>
<dbReference type="PANTHER" id="PTHR32089">
    <property type="entry name" value="METHYL-ACCEPTING CHEMOTAXIS PROTEIN MCPB"/>
    <property type="match status" value="1"/>
</dbReference>
<dbReference type="PROSITE" id="PS51753">
    <property type="entry name" value="HBM"/>
    <property type="match status" value="1"/>
</dbReference>
<comment type="similarity">
    <text evidence="4">Belongs to the methyl-accepting chemotaxis (MCP) protein family.</text>
</comment>
<name>A0A1C7F6L9_9VIBR</name>
<dbReference type="Proteomes" id="UP000092528">
    <property type="component" value="Chromosome 1"/>
</dbReference>
<dbReference type="Gene3D" id="1.10.287.950">
    <property type="entry name" value="Methyl-accepting chemotaxis protein"/>
    <property type="match status" value="1"/>
</dbReference>
<feature type="transmembrane region" description="Helical" evidence="7">
    <location>
        <begin position="7"/>
        <end position="27"/>
    </location>
</feature>
<evidence type="ECO:0000259" key="10">
    <source>
        <dbReference type="PROSITE" id="PS51753"/>
    </source>
</evidence>
<feature type="compositionally biased region" description="Low complexity" evidence="6">
    <location>
        <begin position="419"/>
        <end position="434"/>
    </location>
</feature>
<dbReference type="AlphaFoldDB" id="A0A1C7F6L9"/>
<dbReference type="PANTHER" id="PTHR32089:SF33">
    <property type="entry name" value="TOXIN COREGULATED PILUS BIOSYNTHESIS PROTEIN I"/>
    <property type="match status" value="1"/>
</dbReference>
<dbReference type="InterPro" id="IPR024478">
    <property type="entry name" value="HlyB_4HB_MCP"/>
</dbReference>
<keyword evidence="7" id="KW-0812">Transmembrane</keyword>
<dbReference type="SMART" id="SM01358">
    <property type="entry name" value="HBM"/>
    <property type="match status" value="1"/>
</dbReference>
<accession>A0A1C7F6L9</accession>
<evidence type="ECO:0000259" key="8">
    <source>
        <dbReference type="PROSITE" id="PS50111"/>
    </source>
</evidence>
<gene>
    <name evidence="11" type="ORF">VSVS05_00445</name>
</gene>
<dbReference type="Pfam" id="PF00015">
    <property type="entry name" value="MCPsignal"/>
    <property type="match status" value="1"/>
</dbReference>
<dbReference type="GO" id="GO:0006935">
    <property type="term" value="P:chemotaxis"/>
    <property type="evidence" value="ECO:0007669"/>
    <property type="project" value="UniProtKB-ARBA"/>
</dbReference>
<keyword evidence="3 5" id="KW-0807">Transducer</keyword>
<evidence type="ECO:0000256" key="7">
    <source>
        <dbReference type="SAM" id="Phobius"/>
    </source>
</evidence>
<evidence type="ECO:0000256" key="5">
    <source>
        <dbReference type="PROSITE-ProRule" id="PRU00284"/>
    </source>
</evidence>
<evidence type="ECO:0000256" key="3">
    <source>
        <dbReference type="ARBA" id="ARBA00023224"/>
    </source>
</evidence>
<dbReference type="InterPro" id="IPR000727">
    <property type="entry name" value="T_SNARE_dom"/>
</dbReference>
<dbReference type="InterPro" id="IPR032255">
    <property type="entry name" value="HBM"/>
</dbReference>
<reference evidence="11 12" key="1">
    <citation type="submission" date="2016-07" db="EMBL/GenBank/DDBJ databases">
        <title>Genome sequencing of Vibrio scophthalmi strain VS-05, an isolated from Paralichthys olivaceus.</title>
        <authorList>
            <person name="Han H.-J."/>
        </authorList>
    </citation>
    <scope>NUCLEOTIDE SEQUENCE [LARGE SCALE GENOMIC DNA]</scope>
    <source>
        <strain evidence="11 12">VS-05</strain>
    </source>
</reference>
<dbReference type="PATRIC" id="fig|45658.7.peg.415"/>
<dbReference type="FunFam" id="1.10.287.950:FF:000001">
    <property type="entry name" value="Methyl-accepting chemotaxis sensory transducer"/>
    <property type="match status" value="1"/>
</dbReference>
<dbReference type="CDD" id="cd11386">
    <property type="entry name" value="MCP_signal"/>
    <property type="match status" value="1"/>
</dbReference>
<dbReference type="SUPFAM" id="SSF58104">
    <property type="entry name" value="Methyl-accepting chemotaxis protein (MCP) signaling domain"/>
    <property type="match status" value="1"/>
</dbReference>
<comment type="subcellular location">
    <subcellularLocation>
        <location evidence="1">Cell inner membrane</location>
        <topology evidence="1">Multi-pass membrane protein</topology>
    </subcellularLocation>
</comment>
<evidence type="ECO:0000256" key="6">
    <source>
        <dbReference type="SAM" id="MobiDB-lite"/>
    </source>
</evidence>
<proteinExistence type="inferred from homology"/>
<keyword evidence="2" id="KW-1003">Cell membrane</keyword>
<dbReference type="InterPro" id="IPR004089">
    <property type="entry name" value="MCPsignal_dom"/>
</dbReference>
<sequence>MTLKQQLTYGFGSIILLLLITSSLSLYRFSDTSQGFSTYRNLALASVNSGRIQANLLEARLAVDNYIKEQDNNSLKQFQQRVQSTLNLIDQTTHLKLKDAHMGEFNAIKSQMHQYQNEFDRVVTLIKQRNRLVNETLDPNGLAMRHQLKQMVETAHQNGDETLARYASELQESVLMARLYAAKFLVNNSAQDADLAKQQFTIIENRQRVLQGYLDTSQQQAQFKQYQQAFKAYTSAFANIVTTINQRNQIVSNQLNTIGAQSAQSVENIKLATKKEQDNVGPNMVASLASAETITLWLAALSTLIALTVAYFIYRNINRVVGGEPTEIGQLVLDVSKGDLSSHITTTGKESGIYANILEMRAELRRIIDGFHTISDSVSSASVELAAVMTQTEVNAQQELSQVEQIATAINELSSTSAEVSHNAASAEHAASGATDNVQSGQAALRSSDEVSRKVEHSIEETTTIVNQLRDYSIEIGTVVEVINTISEQTNLLALNAAIEAARAGEQGRGFAVVADEVRSLAAKTQQSTVDIQEIISRLQTQAEQANKFMGTNMALVEDSRAISLQLGDSFVAIAESVTQISDMNTHVATASEEQSSVTQDISQNVSMTFEIVNQNVSGVQESQKASEELSRLAAQQKDLLGFFKL</sequence>
<keyword evidence="7" id="KW-1133">Transmembrane helix</keyword>
<feature type="domain" description="Methyl-accepting transducer" evidence="8">
    <location>
        <begin position="374"/>
        <end position="610"/>
    </location>
</feature>
<keyword evidence="7" id="KW-0472">Membrane</keyword>
<keyword evidence="2" id="KW-0997">Cell inner membrane</keyword>
<feature type="domain" description="T-SNARE coiled-coil homology" evidence="9">
    <location>
        <begin position="561"/>
        <end position="623"/>
    </location>
</feature>
<evidence type="ECO:0000256" key="1">
    <source>
        <dbReference type="ARBA" id="ARBA00004429"/>
    </source>
</evidence>
<dbReference type="PROSITE" id="PS50192">
    <property type="entry name" value="T_SNARE"/>
    <property type="match status" value="1"/>
</dbReference>
<evidence type="ECO:0000256" key="2">
    <source>
        <dbReference type="ARBA" id="ARBA00022519"/>
    </source>
</evidence>
<dbReference type="EMBL" id="CP016414">
    <property type="protein sequence ID" value="ANU35582.1"/>
    <property type="molecule type" value="Genomic_DNA"/>
</dbReference>
<evidence type="ECO:0000259" key="9">
    <source>
        <dbReference type="PROSITE" id="PS50192"/>
    </source>
</evidence>
<organism evidence="11 12">
    <name type="scientific">Vibrio scophthalmi</name>
    <dbReference type="NCBI Taxonomy" id="45658"/>
    <lineage>
        <taxon>Bacteria</taxon>
        <taxon>Pseudomonadati</taxon>
        <taxon>Pseudomonadota</taxon>
        <taxon>Gammaproteobacteria</taxon>
        <taxon>Vibrionales</taxon>
        <taxon>Vibrionaceae</taxon>
        <taxon>Vibrio</taxon>
    </lineage>
</organism>